<proteinExistence type="predicted"/>
<reference evidence="1" key="1">
    <citation type="submission" date="2020-04" db="EMBL/GenBank/DDBJ databases">
        <authorList>
            <person name="Broberg M."/>
        </authorList>
    </citation>
    <scope>NUCLEOTIDE SEQUENCE</scope>
</reference>
<keyword evidence="2" id="KW-1185">Reference proteome</keyword>
<gene>
    <name evidence="1" type="ORF">CRV2_00005987</name>
</gene>
<dbReference type="EMBL" id="CADEHS020000002">
    <property type="protein sequence ID" value="CAG9937573.1"/>
    <property type="molecule type" value="Genomic_DNA"/>
</dbReference>
<comment type="caution">
    <text evidence="1">The sequence shown here is derived from an EMBL/GenBank/DDBJ whole genome shotgun (WGS) entry which is preliminary data.</text>
</comment>
<name>A0ACA9T9K6_BIOOC</name>
<accession>A0ACA9T9K6</accession>
<evidence type="ECO:0000313" key="2">
    <source>
        <dbReference type="Proteomes" id="UP000836387"/>
    </source>
</evidence>
<sequence>MYRVSSCEGELCVAGSLADSVEALEAVATPRLCHLASWDLVGLVVGIVAGTRASTVVAAAVVSEGALEDVEEDSEAATPDPVAIEMVSALPAALPQDLVDLIEEMAATAISLVGLNPEVDAHMTTDPEMVDETAAEMVVMEAEMEAAMDATEADIGIVTAARTGSNMEPIGRREGGYRDRDYDRPREEDNRKRGYDGGGYEDPRKLRRY</sequence>
<organism evidence="1 2">
    <name type="scientific">Clonostachys rosea f. rosea IK726</name>
    <dbReference type="NCBI Taxonomy" id="1349383"/>
    <lineage>
        <taxon>Eukaryota</taxon>
        <taxon>Fungi</taxon>
        <taxon>Dikarya</taxon>
        <taxon>Ascomycota</taxon>
        <taxon>Pezizomycotina</taxon>
        <taxon>Sordariomycetes</taxon>
        <taxon>Hypocreomycetidae</taxon>
        <taxon>Hypocreales</taxon>
        <taxon>Bionectriaceae</taxon>
        <taxon>Clonostachys</taxon>
    </lineage>
</organism>
<reference evidence="1" key="2">
    <citation type="submission" date="2021-10" db="EMBL/GenBank/DDBJ databases">
        <authorList>
            <person name="Piombo E."/>
        </authorList>
    </citation>
    <scope>NUCLEOTIDE SEQUENCE</scope>
</reference>
<protein>
    <submittedName>
        <fullName evidence="1">Uncharacterized protein</fullName>
    </submittedName>
</protein>
<evidence type="ECO:0000313" key="1">
    <source>
        <dbReference type="EMBL" id="CAG9937573.1"/>
    </source>
</evidence>
<dbReference type="Proteomes" id="UP000836387">
    <property type="component" value="Unassembled WGS sequence"/>
</dbReference>